<sequence length="127" mass="15087">MDSVYMLSRSIPTDLMGKTVISRRSPFKVHQALWNPNIDLLTLASQKGEVCVRRLHWRNGWKVKLIYFPDVERDIYDVKPLLLDRIKSEGEIRLETMCWSPDGKVYTFLKFNLKSELLIFFFSLIRY</sequence>
<accession>A0A183HJ30</accession>
<organism evidence="8">
    <name type="scientific">Onchocerca flexuosa</name>
    <dbReference type="NCBI Taxonomy" id="387005"/>
    <lineage>
        <taxon>Eukaryota</taxon>
        <taxon>Metazoa</taxon>
        <taxon>Ecdysozoa</taxon>
        <taxon>Nematoda</taxon>
        <taxon>Chromadorea</taxon>
        <taxon>Rhabditida</taxon>
        <taxon>Spirurina</taxon>
        <taxon>Spiruromorpha</taxon>
        <taxon>Filarioidea</taxon>
        <taxon>Onchocercidae</taxon>
        <taxon>Onchocerca</taxon>
    </lineage>
</organism>
<dbReference type="WBParaSite" id="OFLC_0000749101-mRNA-1">
    <property type="protein sequence ID" value="OFLC_0000749101-mRNA-1"/>
    <property type="gene ID" value="OFLC_0000749101"/>
</dbReference>
<keyword evidence="3" id="KW-0833">Ubl conjugation pathway</keyword>
<dbReference type="Proteomes" id="UP000267606">
    <property type="component" value="Unassembled WGS sequence"/>
</dbReference>
<evidence type="ECO:0000313" key="7">
    <source>
        <dbReference type="Proteomes" id="UP000267606"/>
    </source>
</evidence>
<name>A0A183HJ30_9BILA</name>
<feature type="domain" description="Anaphase-promoting complex subunit 4-like WD40" evidence="5">
    <location>
        <begin position="33"/>
        <end position="106"/>
    </location>
</feature>
<dbReference type="InterPro" id="IPR024789">
    <property type="entry name" value="APC4"/>
</dbReference>
<dbReference type="GO" id="GO:0005680">
    <property type="term" value="C:anaphase-promoting complex"/>
    <property type="evidence" value="ECO:0007669"/>
    <property type="project" value="InterPro"/>
</dbReference>
<keyword evidence="2" id="KW-0498">Mitosis</keyword>
<gene>
    <name evidence="6" type="ORF">OFLC_LOCUS7490</name>
</gene>
<reference evidence="8" key="1">
    <citation type="submission" date="2016-06" db="UniProtKB">
        <authorList>
            <consortium name="WormBaseParasite"/>
        </authorList>
    </citation>
    <scope>IDENTIFICATION</scope>
</reference>
<evidence type="ECO:0000256" key="2">
    <source>
        <dbReference type="ARBA" id="ARBA00022776"/>
    </source>
</evidence>
<keyword evidence="4" id="KW-0131">Cell cycle</keyword>
<evidence type="ECO:0000313" key="8">
    <source>
        <dbReference type="WBParaSite" id="OFLC_0000749101-mRNA-1"/>
    </source>
</evidence>
<dbReference type="InterPro" id="IPR024977">
    <property type="entry name" value="Apc4-like_WD40_dom"/>
</dbReference>
<evidence type="ECO:0000313" key="6">
    <source>
        <dbReference type="EMBL" id="VDO51218.1"/>
    </source>
</evidence>
<dbReference type="EMBL" id="UZAJ01007859">
    <property type="protein sequence ID" value="VDO51218.1"/>
    <property type="molecule type" value="Genomic_DNA"/>
</dbReference>
<evidence type="ECO:0000259" key="5">
    <source>
        <dbReference type="Pfam" id="PF12894"/>
    </source>
</evidence>
<dbReference type="GO" id="GO:0070979">
    <property type="term" value="P:protein K11-linked ubiquitination"/>
    <property type="evidence" value="ECO:0007669"/>
    <property type="project" value="TreeGrafter"/>
</dbReference>
<dbReference type="STRING" id="387005.A0A183HJ30"/>
<dbReference type="GO" id="GO:0051301">
    <property type="term" value="P:cell division"/>
    <property type="evidence" value="ECO:0007669"/>
    <property type="project" value="UniProtKB-KW"/>
</dbReference>
<keyword evidence="1" id="KW-0132">Cell division</keyword>
<dbReference type="PANTHER" id="PTHR13260">
    <property type="entry name" value="ANAPHASE PROMOTING COMPLEX SUBUNIT 4 APC4"/>
    <property type="match status" value="1"/>
</dbReference>
<evidence type="ECO:0000256" key="3">
    <source>
        <dbReference type="ARBA" id="ARBA00022786"/>
    </source>
</evidence>
<dbReference type="GO" id="GO:0034399">
    <property type="term" value="C:nuclear periphery"/>
    <property type="evidence" value="ECO:0007669"/>
    <property type="project" value="TreeGrafter"/>
</dbReference>
<evidence type="ECO:0000256" key="1">
    <source>
        <dbReference type="ARBA" id="ARBA00022618"/>
    </source>
</evidence>
<dbReference type="PANTHER" id="PTHR13260:SF0">
    <property type="entry name" value="ANAPHASE-PROMOTING COMPLEX SUBUNIT 4"/>
    <property type="match status" value="1"/>
</dbReference>
<reference evidence="6 7" key="2">
    <citation type="submission" date="2018-11" db="EMBL/GenBank/DDBJ databases">
        <authorList>
            <consortium name="Pathogen Informatics"/>
        </authorList>
    </citation>
    <scope>NUCLEOTIDE SEQUENCE [LARGE SCALE GENOMIC DNA]</scope>
</reference>
<dbReference type="GO" id="GO:0031145">
    <property type="term" value="P:anaphase-promoting complex-dependent catabolic process"/>
    <property type="evidence" value="ECO:0007669"/>
    <property type="project" value="InterPro"/>
</dbReference>
<keyword evidence="7" id="KW-1185">Reference proteome</keyword>
<dbReference type="AlphaFoldDB" id="A0A183HJ30"/>
<evidence type="ECO:0000256" key="4">
    <source>
        <dbReference type="ARBA" id="ARBA00023306"/>
    </source>
</evidence>
<protein>
    <submittedName>
        <fullName evidence="8">ANAPC4_WD40 domain-containing protein</fullName>
    </submittedName>
</protein>
<dbReference type="Pfam" id="PF12894">
    <property type="entry name" value="ANAPC4_WD40"/>
    <property type="match status" value="1"/>
</dbReference>
<proteinExistence type="predicted"/>